<gene>
    <name evidence="1" type="ORF">ONZ43_g472</name>
</gene>
<accession>A0ACC2J8F1</accession>
<dbReference type="Proteomes" id="UP001153334">
    <property type="component" value="Unassembled WGS sequence"/>
</dbReference>
<name>A0ACC2J8F1_9PEZI</name>
<keyword evidence="2" id="KW-1185">Reference proteome</keyword>
<evidence type="ECO:0000313" key="2">
    <source>
        <dbReference type="Proteomes" id="UP001153334"/>
    </source>
</evidence>
<evidence type="ECO:0000313" key="1">
    <source>
        <dbReference type="EMBL" id="KAJ8123624.1"/>
    </source>
</evidence>
<protein>
    <submittedName>
        <fullName evidence="1">Uncharacterized protein</fullName>
    </submittedName>
</protein>
<proteinExistence type="predicted"/>
<organism evidence="1 2">
    <name type="scientific">Nemania bipapillata</name>
    <dbReference type="NCBI Taxonomy" id="110536"/>
    <lineage>
        <taxon>Eukaryota</taxon>
        <taxon>Fungi</taxon>
        <taxon>Dikarya</taxon>
        <taxon>Ascomycota</taxon>
        <taxon>Pezizomycotina</taxon>
        <taxon>Sordariomycetes</taxon>
        <taxon>Xylariomycetidae</taxon>
        <taxon>Xylariales</taxon>
        <taxon>Xylariaceae</taxon>
        <taxon>Nemania</taxon>
    </lineage>
</organism>
<reference evidence="1" key="1">
    <citation type="submission" date="2022-11" db="EMBL/GenBank/DDBJ databases">
        <title>Genome Sequence of Nemania bipapillata.</title>
        <authorList>
            <person name="Buettner E."/>
        </authorList>
    </citation>
    <scope>NUCLEOTIDE SEQUENCE</scope>
    <source>
        <strain evidence="1">CP14</strain>
    </source>
</reference>
<dbReference type="EMBL" id="JAPESX010000059">
    <property type="protein sequence ID" value="KAJ8123624.1"/>
    <property type="molecule type" value="Genomic_DNA"/>
</dbReference>
<comment type="caution">
    <text evidence="1">The sequence shown here is derived from an EMBL/GenBank/DDBJ whole genome shotgun (WGS) entry which is preliminary data.</text>
</comment>
<sequence>MTTLAEHFQIGAEEQDSMLTASSSGDIGTLKRLLVEHGVQRTRNAGNPPSDQALTPEESDKSATTSLSIYTVLKNAVAARQLAVVKLILQTYPALKLSQGHWIARAVLGTPDPDILQTLCAHDHHFASLSMDYGLRSFLTDACALPPAQAVPILHVLLDNDADVDDGCGPGGGALYAAIRGGQPVEIVDRILSKASMVSPSNGIAAIRRGDVDVVRALFLSETATRRFGVEECVEEAKKTGDKEIVASVQKWAQKKVDKETARGNREVKKARRSTCNFLG</sequence>